<evidence type="ECO:0000256" key="3">
    <source>
        <dbReference type="ARBA" id="ARBA00022617"/>
    </source>
</evidence>
<dbReference type="PANTHER" id="PTHR33577:SF9">
    <property type="entry name" value="PEROXIDASE STCC"/>
    <property type="match status" value="1"/>
</dbReference>
<gene>
    <name evidence="9" type="ORF">EST38_g2962</name>
</gene>
<keyword evidence="5 9" id="KW-0560">Oxidoreductase</keyword>
<comment type="similarity">
    <text evidence="7">Belongs to the chloroperoxidase family.</text>
</comment>
<feature type="domain" description="Heme haloperoxidase family profile" evidence="8">
    <location>
        <begin position="1"/>
        <end position="199"/>
    </location>
</feature>
<evidence type="ECO:0000256" key="5">
    <source>
        <dbReference type="ARBA" id="ARBA00023002"/>
    </source>
</evidence>
<evidence type="ECO:0000256" key="1">
    <source>
        <dbReference type="ARBA" id="ARBA00001970"/>
    </source>
</evidence>
<comment type="caution">
    <text evidence="9">The sequence shown here is derived from an EMBL/GenBank/DDBJ whole genome shotgun (WGS) entry which is preliminary data.</text>
</comment>
<dbReference type="OrthoDB" id="407298at2759"/>
<evidence type="ECO:0000259" key="8">
    <source>
        <dbReference type="PROSITE" id="PS51405"/>
    </source>
</evidence>
<dbReference type="SUPFAM" id="SSF47571">
    <property type="entry name" value="Cloroperoxidase"/>
    <property type="match status" value="1"/>
</dbReference>
<dbReference type="EMBL" id="SDEE01000057">
    <property type="protein sequence ID" value="RXW22912.1"/>
    <property type="molecule type" value="Genomic_DNA"/>
</dbReference>
<organism evidence="9 10">
    <name type="scientific">Candolleomyces aberdarensis</name>
    <dbReference type="NCBI Taxonomy" id="2316362"/>
    <lineage>
        <taxon>Eukaryota</taxon>
        <taxon>Fungi</taxon>
        <taxon>Dikarya</taxon>
        <taxon>Basidiomycota</taxon>
        <taxon>Agaricomycotina</taxon>
        <taxon>Agaricomycetes</taxon>
        <taxon>Agaricomycetidae</taxon>
        <taxon>Agaricales</taxon>
        <taxon>Agaricineae</taxon>
        <taxon>Psathyrellaceae</taxon>
        <taxon>Candolleomyces</taxon>
    </lineage>
</organism>
<reference evidence="9 10" key="1">
    <citation type="submission" date="2019-01" db="EMBL/GenBank/DDBJ databases">
        <title>Draft genome sequence of Psathyrella aberdarensis IHI B618.</title>
        <authorList>
            <person name="Buettner E."/>
            <person name="Kellner H."/>
        </authorList>
    </citation>
    <scope>NUCLEOTIDE SEQUENCE [LARGE SCALE GENOMIC DNA]</scope>
    <source>
        <strain evidence="9 10">IHI B618</strain>
    </source>
</reference>
<dbReference type="Proteomes" id="UP000290288">
    <property type="component" value="Unassembled WGS sequence"/>
</dbReference>
<evidence type="ECO:0000313" key="9">
    <source>
        <dbReference type="EMBL" id="RXW22912.1"/>
    </source>
</evidence>
<dbReference type="Pfam" id="PF01328">
    <property type="entry name" value="Peroxidase_2"/>
    <property type="match status" value="1"/>
</dbReference>
<keyword evidence="10" id="KW-1185">Reference proteome</keyword>
<accession>A0A4Q2DUC2</accession>
<dbReference type="GO" id="GO:0004601">
    <property type="term" value="F:peroxidase activity"/>
    <property type="evidence" value="ECO:0007669"/>
    <property type="project" value="UniProtKB-KW"/>
</dbReference>
<evidence type="ECO:0000256" key="4">
    <source>
        <dbReference type="ARBA" id="ARBA00022723"/>
    </source>
</evidence>
<keyword evidence="4" id="KW-0479">Metal-binding</keyword>
<proteinExistence type="inferred from homology"/>
<evidence type="ECO:0000256" key="2">
    <source>
        <dbReference type="ARBA" id="ARBA00022559"/>
    </source>
</evidence>
<dbReference type="PANTHER" id="PTHR33577">
    <property type="entry name" value="STERIGMATOCYSTIN BIOSYNTHESIS PEROXIDASE STCC-RELATED"/>
    <property type="match status" value="1"/>
</dbReference>
<dbReference type="PROSITE" id="PS51405">
    <property type="entry name" value="HEME_HALOPEROXIDASE"/>
    <property type="match status" value="1"/>
</dbReference>
<evidence type="ECO:0000256" key="6">
    <source>
        <dbReference type="ARBA" id="ARBA00023004"/>
    </source>
</evidence>
<keyword evidence="3" id="KW-0349">Heme</keyword>
<dbReference type="EC" id="1.11.2.1" evidence="9"/>
<keyword evidence="2 9" id="KW-0575">Peroxidase</keyword>
<dbReference type="InterPro" id="IPR036851">
    <property type="entry name" value="Chloroperoxidase-like_sf"/>
</dbReference>
<evidence type="ECO:0000313" key="10">
    <source>
        <dbReference type="Proteomes" id="UP000290288"/>
    </source>
</evidence>
<dbReference type="AlphaFoldDB" id="A0A4Q2DUC2"/>
<dbReference type="STRING" id="2316362.A0A4Q2DUC2"/>
<evidence type="ECO:0000256" key="7">
    <source>
        <dbReference type="ARBA" id="ARBA00025795"/>
    </source>
</evidence>
<protein>
    <submittedName>
        <fullName evidence="9">Heme-thiolate peroxidase</fullName>
        <ecNumber evidence="9">1.11.2.1</ecNumber>
    </submittedName>
</protein>
<dbReference type="GO" id="GO:0046872">
    <property type="term" value="F:metal ion binding"/>
    <property type="evidence" value="ECO:0007669"/>
    <property type="project" value="UniProtKB-KW"/>
</dbReference>
<sequence length="221" mass="25089">MANHGYLPRDGKRITAWQIVKGLRECYGLTTGFSIFLSYVTWIVLRKVGPVDLYEIGKHNAVEHDASLVHHDTPAGETYAPIEIDRELLDEFVKEARTEVEVDVPSSDPEKTKKEKLSLLTIADVGRARVRREKQSPPLSKFHAEIARGEVAIILGVWETKTKEVTGTRMDWLKLWLGEERLPEGWRPTKQVGMFETMKRAKGIKLASEAVRREEGATPEQ</sequence>
<dbReference type="Gene3D" id="1.10.489.10">
    <property type="entry name" value="Chloroperoxidase-like"/>
    <property type="match status" value="1"/>
</dbReference>
<comment type="cofactor">
    <cofactor evidence="1">
        <name>heme b</name>
        <dbReference type="ChEBI" id="CHEBI:60344"/>
    </cofactor>
</comment>
<keyword evidence="6" id="KW-0408">Iron</keyword>
<dbReference type="InterPro" id="IPR000028">
    <property type="entry name" value="Chloroperoxidase"/>
</dbReference>
<name>A0A4Q2DUC2_9AGAR</name>